<protein>
    <submittedName>
        <fullName evidence="2">Uncharacterized protein</fullName>
    </submittedName>
</protein>
<organism evidence="2 3">
    <name type="scientific">Fistulifera solaris</name>
    <name type="common">Oleaginous diatom</name>
    <dbReference type="NCBI Taxonomy" id="1519565"/>
    <lineage>
        <taxon>Eukaryota</taxon>
        <taxon>Sar</taxon>
        <taxon>Stramenopiles</taxon>
        <taxon>Ochrophyta</taxon>
        <taxon>Bacillariophyta</taxon>
        <taxon>Bacillariophyceae</taxon>
        <taxon>Bacillariophycidae</taxon>
        <taxon>Naviculales</taxon>
        <taxon>Naviculaceae</taxon>
        <taxon>Fistulifera</taxon>
    </lineage>
</organism>
<keyword evidence="1" id="KW-0732">Signal</keyword>
<feature type="chain" id="PRO_5012554800" evidence="1">
    <location>
        <begin position="19"/>
        <end position="108"/>
    </location>
</feature>
<dbReference type="EMBL" id="BDSP01000060">
    <property type="protein sequence ID" value="GAX12952.1"/>
    <property type="molecule type" value="Genomic_DNA"/>
</dbReference>
<evidence type="ECO:0000256" key="1">
    <source>
        <dbReference type="SAM" id="SignalP"/>
    </source>
</evidence>
<dbReference type="Proteomes" id="UP000198406">
    <property type="component" value="Unassembled WGS sequence"/>
</dbReference>
<accession>A0A1Z5JGD6</accession>
<evidence type="ECO:0000313" key="2">
    <source>
        <dbReference type="EMBL" id="GAX12952.1"/>
    </source>
</evidence>
<reference evidence="2 3" key="1">
    <citation type="journal article" date="2015" name="Plant Cell">
        <title>Oil accumulation by the oleaginous diatom Fistulifera solaris as revealed by the genome and transcriptome.</title>
        <authorList>
            <person name="Tanaka T."/>
            <person name="Maeda Y."/>
            <person name="Veluchamy A."/>
            <person name="Tanaka M."/>
            <person name="Abida H."/>
            <person name="Marechal E."/>
            <person name="Bowler C."/>
            <person name="Muto M."/>
            <person name="Sunaga Y."/>
            <person name="Tanaka M."/>
            <person name="Yoshino T."/>
            <person name="Taniguchi T."/>
            <person name="Fukuda Y."/>
            <person name="Nemoto M."/>
            <person name="Matsumoto M."/>
            <person name="Wong P.S."/>
            <person name="Aburatani S."/>
            <person name="Fujibuchi W."/>
        </authorList>
    </citation>
    <scope>NUCLEOTIDE SEQUENCE [LARGE SCALE GENOMIC DNA]</scope>
    <source>
        <strain evidence="2 3">JPCC DA0580</strain>
    </source>
</reference>
<dbReference type="AlphaFoldDB" id="A0A1Z5JGD6"/>
<keyword evidence="3" id="KW-1185">Reference proteome</keyword>
<proteinExistence type="predicted"/>
<dbReference type="InParanoid" id="A0A1Z5JGD6"/>
<gene>
    <name evidence="2" type="ORF">FisN_2Hh442</name>
</gene>
<name>A0A1Z5JGD6_FISSO</name>
<feature type="signal peptide" evidence="1">
    <location>
        <begin position="1"/>
        <end position="18"/>
    </location>
</feature>
<dbReference type="OrthoDB" id="43861at2759"/>
<evidence type="ECO:0000313" key="3">
    <source>
        <dbReference type="Proteomes" id="UP000198406"/>
    </source>
</evidence>
<comment type="caution">
    <text evidence="2">The sequence shown here is derived from an EMBL/GenBank/DDBJ whole genome shotgun (WGS) entry which is preliminary data.</text>
</comment>
<sequence length="108" mass="11839">MLVLRLFIIAALSLSVQAWSSSSTRAQFLQHIAAATATVALPAYAKEVDPSVKGTKKDPNYEKCLSVCMYDCTKPKGSEQKSRQECLPECKQKCAKTKAQLMLGTPKE</sequence>